<name>A0A3N4HH28_ASCIM</name>
<evidence type="ECO:0000313" key="2">
    <source>
        <dbReference type="EMBL" id="RPA71380.1"/>
    </source>
</evidence>
<feature type="region of interest" description="Disordered" evidence="1">
    <location>
        <begin position="419"/>
        <end position="493"/>
    </location>
</feature>
<sequence>MERINGSITSAIKSRSSPDENIGTILELDIQSSLLPFVMPGMQTVFAKKAYADADGRLLMHKVFRDYVKNPAGFPDEAEWELGEGSDEETFVDQGRAGRKKELQPNKLPPSLIESFITSSVTGEIDFEAVDLEQLRYEFEVADLTSEDIRRALCRIGDVMLVDKVKIKMGQEVLDVGAFTSLRAYIKSYLKDVLDSSIIDGLFDWDGESQVGKPLLHGRLPLGITVTKWKNVRFETIMKMADYRIDSRSVRICGSQYERSTRKRSVSFFEFSTDTSLKSGAHTAGSMVERASTSRSDYTREFAEALFFVTVDFDWSTMDLESANTPSITSRLPRTFFLCYSHPISTRREDGLTIFNRVTPSERIPMSKTRNRLYKTKKRWLDVDDFVDLIGMIYCKGEEYVCWRDASWDPYSRKGLDPIRWNSPVGDDGDDGDDGMSRRRPVSEDQADNLNSQDLVDMRDRTTSSKDVPVHTRRGAKRHQQSSEYNPEDVSDFVSSQQLTLKAKVQNAGGAEEIKAEQDPDAVWVPPVAPDDYFE</sequence>
<evidence type="ECO:0000313" key="3">
    <source>
        <dbReference type="Proteomes" id="UP000275078"/>
    </source>
</evidence>
<dbReference type="AlphaFoldDB" id="A0A3N4HH28"/>
<keyword evidence="3" id="KW-1185">Reference proteome</keyword>
<dbReference type="Proteomes" id="UP000275078">
    <property type="component" value="Unassembled WGS sequence"/>
</dbReference>
<feature type="compositionally biased region" description="Basic residues" evidence="1">
    <location>
        <begin position="471"/>
        <end position="480"/>
    </location>
</feature>
<gene>
    <name evidence="2" type="ORF">BJ508DRAFT_336096</name>
</gene>
<feature type="region of interest" description="Disordered" evidence="1">
    <location>
        <begin position="509"/>
        <end position="535"/>
    </location>
</feature>
<dbReference type="EMBL" id="ML119937">
    <property type="protein sequence ID" value="RPA71380.1"/>
    <property type="molecule type" value="Genomic_DNA"/>
</dbReference>
<evidence type="ECO:0000256" key="1">
    <source>
        <dbReference type="SAM" id="MobiDB-lite"/>
    </source>
</evidence>
<proteinExistence type="predicted"/>
<accession>A0A3N4HH28</accession>
<feature type="compositionally biased region" description="Basic and acidic residues" evidence="1">
    <location>
        <begin position="456"/>
        <end position="470"/>
    </location>
</feature>
<reference evidence="2 3" key="1">
    <citation type="journal article" date="2018" name="Nat. Ecol. Evol.">
        <title>Pezizomycetes genomes reveal the molecular basis of ectomycorrhizal truffle lifestyle.</title>
        <authorList>
            <person name="Murat C."/>
            <person name="Payen T."/>
            <person name="Noel B."/>
            <person name="Kuo A."/>
            <person name="Morin E."/>
            <person name="Chen J."/>
            <person name="Kohler A."/>
            <person name="Krizsan K."/>
            <person name="Balestrini R."/>
            <person name="Da Silva C."/>
            <person name="Montanini B."/>
            <person name="Hainaut M."/>
            <person name="Levati E."/>
            <person name="Barry K.W."/>
            <person name="Belfiori B."/>
            <person name="Cichocki N."/>
            <person name="Clum A."/>
            <person name="Dockter R.B."/>
            <person name="Fauchery L."/>
            <person name="Guy J."/>
            <person name="Iotti M."/>
            <person name="Le Tacon F."/>
            <person name="Lindquist E.A."/>
            <person name="Lipzen A."/>
            <person name="Malagnac F."/>
            <person name="Mello A."/>
            <person name="Molinier V."/>
            <person name="Miyauchi S."/>
            <person name="Poulain J."/>
            <person name="Riccioni C."/>
            <person name="Rubini A."/>
            <person name="Sitrit Y."/>
            <person name="Splivallo R."/>
            <person name="Traeger S."/>
            <person name="Wang M."/>
            <person name="Zifcakova L."/>
            <person name="Wipf D."/>
            <person name="Zambonelli A."/>
            <person name="Paolocci F."/>
            <person name="Nowrousian M."/>
            <person name="Ottonello S."/>
            <person name="Baldrian P."/>
            <person name="Spatafora J.W."/>
            <person name="Henrissat B."/>
            <person name="Nagy L.G."/>
            <person name="Aury J.M."/>
            <person name="Wincker P."/>
            <person name="Grigoriev I.V."/>
            <person name="Bonfante P."/>
            <person name="Martin F.M."/>
        </authorList>
    </citation>
    <scope>NUCLEOTIDE SEQUENCE [LARGE SCALE GENOMIC DNA]</scope>
    <source>
        <strain evidence="2 3">RN42</strain>
    </source>
</reference>
<organism evidence="2 3">
    <name type="scientific">Ascobolus immersus RN42</name>
    <dbReference type="NCBI Taxonomy" id="1160509"/>
    <lineage>
        <taxon>Eukaryota</taxon>
        <taxon>Fungi</taxon>
        <taxon>Dikarya</taxon>
        <taxon>Ascomycota</taxon>
        <taxon>Pezizomycotina</taxon>
        <taxon>Pezizomycetes</taxon>
        <taxon>Pezizales</taxon>
        <taxon>Ascobolaceae</taxon>
        <taxon>Ascobolus</taxon>
    </lineage>
</organism>
<protein>
    <submittedName>
        <fullName evidence="2">Uncharacterized protein</fullName>
    </submittedName>
</protein>